<dbReference type="PANTHER" id="PTHR46407">
    <property type="entry name" value="OS02G0208700 PROTEIN"/>
    <property type="match status" value="1"/>
</dbReference>
<evidence type="ECO:0000313" key="1">
    <source>
        <dbReference type="EMBL" id="KAJ7971397.1"/>
    </source>
</evidence>
<dbReference type="Proteomes" id="UP001163823">
    <property type="component" value="Chromosome 4"/>
</dbReference>
<protein>
    <submittedName>
        <fullName evidence="1">F-box/kelch-repeat protein</fullName>
    </submittedName>
</protein>
<dbReference type="InterPro" id="IPR006652">
    <property type="entry name" value="Kelch_1"/>
</dbReference>
<sequence length="352" mass="39446">MSTAHLKMLEKNMSEITEFVPGIPEELGLECLIRLHYSTHQVAVGVCHRWRELLQSRNFYFHRKQSGHTHKAACFVQALQVESCSDEFKPVGGQAYGVSVFDPVSGIWDWIDPVPKYPNGIPLFCQITSSEGKLVLMGGWDPASYNPVKDVFVYDFTTRKWNQGKEMPDTRSFFAAVEFGGRVLVAGGHDESKNALKSTWAYDLRNNEWTELTPMSEDRDECEGVLIGSEFWVVSGYRTEKQGQFETSAESYNLETGRWRRVEDVWKGTQGPRSCIGVGPDGKLFSWTECDSAVRVGTSVVELSGMTIVSGSAYQGEPQSLYIIRGLNGKLDKIEVPDGFKGFVQSGCYVEI</sequence>
<dbReference type="InterPro" id="IPR015915">
    <property type="entry name" value="Kelch-typ_b-propeller"/>
</dbReference>
<dbReference type="Pfam" id="PF24681">
    <property type="entry name" value="Kelch_KLHDC2_KLHL20_DRC7"/>
    <property type="match status" value="1"/>
</dbReference>
<dbReference type="AlphaFoldDB" id="A0AAD7PYB1"/>
<dbReference type="EMBL" id="JARAOO010000004">
    <property type="protein sequence ID" value="KAJ7971397.1"/>
    <property type="molecule type" value="Genomic_DNA"/>
</dbReference>
<keyword evidence="2" id="KW-1185">Reference proteome</keyword>
<dbReference type="GO" id="GO:2000762">
    <property type="term" value="P:regulation of phenylpropanoid metabolic process"/>
    <property type="evidence" value="ECO:0007669"/>
    <property type="project" value="InterPro"/>
</dbReference>
<dbReference type="KEGG" id="qsa:O6P43_009437"/>
<dbReference type="Gene3D" id="2.120.10.80">
    <property type="entry name" value="Kelch-type beta propeller"/>
    <property type="match status" value="1"/>
</dbReference>
<proteinExistence type="predicted"/>
<dbReference type="InterPro" id="IPR036047">
    <property type="entry name" value="F-box-like_dom_sf"/>
</dbReference>
<dbReference type="SUPFAM" id="SSF81383">
    <property type="entry name" value="F-box domain"/>
    <property type="match status" value="1"/>
</dbReference>
<gene>
    <name evidence="1" type="ORF">O6P43_009437</name>
</gene>
<dbReference type="PANTHER" id="PTHR46407:SF4">
    <property type="entry name" value="F-BOX DOMAIN-CONTAINING PROTEIN"/>
    <property type="match status" value="1"/>
</dbReference>
<accession>A0AAD7PYB1</accession>
<dbReference type="InterPro" id="IPR044595">
    <property type="entry name" value="KMD1-4"/>
</dbReference>
<name>A0AAD7PYB1_QUISA</name>
<evidence type="ECO:0000313" key="2">
    <source>
        <dbReference type="Proteomes" id="UP001163823"/>
    </source>
</evidence>
<comment type="caution">
    <text evidence="1">The sequence shown here is derived from an EMBL/GenBank/DDBJ whole genome shotgun (WGS) entry which is preliminary data.</text>
</comment>
<dbReference type="SMART" id="SM00612">
    <property type="entry name" value="Kelch"/>
    <property type="match status" value="2"/>
</dbReference>
<dbReference type="GO" id="GO:0080037">
    <property type="term" value="P:negative regulation of cytokinin-activated signaling pathway"/>
    <property type="evidence" value="ECO:0007669"/>
    <property type="project" value="InterPro"/>
</dbReference>
<reference evidence="1" key="1">
    <citation type="journal article" date="2023" name="Science">
        <title>Elucidation of the pathway for biosynthesis of saponin adjuvants from the soapbark tree.</title>
        <authorList>
            <person name="Reed J."/>
            <person name="Orme A."/>
            <person name="El-Demerdash A."/>
            <person name="Owen C."/>
            <person name="Martin L.B.B."/>
            <person name="Misra R.C."/>
            <person name="Kikuchi S."/>
            <person name="Rejzek M."/>
            <person name="Martin A.C."/>
            <person name="Harkess A."/>
            <person name="Leebens-Mack J."/>
            <person name="Louveau T."/>
            <person name="Stephenson M.J."/>
            <person name="Osbourn A."/>
        </authorList>
    </citation>
    <scope>NUCLEOTIDE SEQUENCE</scope>
    <source>
        <strain evidence="1">S10</strain>
    </source>
</reference>
<dbReference type="SUPFAM" id="SSF117281">
    <property type="entry name" value="Kelch motif"/>
    <property type="match status" value="1"/>
</dbReference>
<organism evidence="1 2">
    <name type="scientific">Quillaja saponaria</name>
    <name type="common">Soap bark tree</name>
    <dbReference type="NCBI Taxonomy" id="32244"/>
    <lineage>
        <taxon>Eukaryota</taxon>
        <taxon>Viridiplantae</taxon>
        <taxon>Streptophyta</taxon>
        <taxon>Embryophyta</taxon>
        <taxon>Tracheophyta</taxon>
        <taxon>Spermatophyta</taxon>
        <taxon>Magnoliopsida</taxon>
        <taxon>eudicotyledons</taxon>
        <taxon>Gunneridae</taxon>
        <taxon>Pentapetalae</taxon>
        <taxon>rosids</taxon>
        <taxon>fabids</taxon>
        <taxon>Fabales</taxon>
        <taxon>Quillajaceae</taxon>
        <taxon>Quillaja</taxon>
    </lineage>
</organism>